<evidence type="ECO:0000259" key="4">
    <source>
        <dbReference type="Pfam" id="PF17782"/>
    </source>
</evidence>
<feature type="compositionally biased region" description="Low complexity" evidence="2">
    <location>
        <begin position="53"/>
        <end position="70"/>
    </location>
</feature>
<dbReference type="InterPro" id="IPR036388">
    <property type="entry name" value="WH-like_DNA-bd_sf"/>
</dbReference>
<evidence type="ECO:0000259" key="3">
    <source>
        <dbReference type="Pfam" id="PF02481"/>
    </source>
</evidence>
<dbReference type="Gene3D" id="1.10.10.10">
    <property type="entry name" value="Winged helix-like DNA-binding domain superfamily/Winged helix DNA-binding domain"/>
    <property type="match status" value="1"/>
</dbReference>
<evidence type="ECO:0000256" key="1">
    <source>
        <dbReference type="ARBA" id="ARBA00006525"/>
    </source>
</evidence>
<dbReference type="AlphaFoldDB" id="A0A5E4UAZ2"/>
<feature type="region of interest" description="Disordered" evidence="2">
    <location>
        <begin position="426"/>
        <end position="445"/>
    </location>
</feature>
<feature type="domain" description="Smf/DprA SLOG" evidence="3">
    <location>
        <begin position="174"/>
        <end position="385"/>
    </location>
</feature>
<dbReference type="Gene3D" id="3.40.50.450">
    <property type="match status" value="1"/>
</dbReference>
<feature type="compositionally biased region" description="Low complexity" evidence="2">
    <location>
        <begin position="433"/>
        <end position="444"/>
    </location>
</feature>
<dbReference type="InterPro" id="IPR057666">
    <property type="entry name" value="DrpA_SLOG"/>
</dbReference>
<dbReference type="NCBIfam" id="TIGR00732">
    <property type="entry name" value="dprA"/>
    <property type="match status" value="1"/>
</dbReference>
<comment type="similarity">
    <text evidence="1">Belongs to the DprA/Smf family.</text>
</comment>
<dbReference type="SUPFAM" id="SSF102405">
    <property type="entry name" value="MCP/YpsA-like"/>
    <property type="match status" value="1"/>
</dbReference>
<dbReference type="Pfam" id="PF02481">
    <property type="entry name" value="DNA_processg_A"/>
    <property type="match status" value="1"/>
</dbReference>
<dbReference type="PANTHER" id="PTHR43022">
    <property type="entry name" value="PROTEIN SMF"/>
    <property type="match status" value="1"/>
</dbReference>
<dbReference type="Pfam" id="PF17782">
    <property type="entry name" value="WHD_DprA"/>
    <property type="match status" value="1"/>
</dbReference>
<sequence>MPRVGRDYTIVKWLLRRDIRAAGSASPGPPVNAYRIMKNFNIAPRLPLARGTGAPASPALPGGDPGGAPAETQSGPNVDAQARAAPDTPHIGASRAEIKNWLRLCHTPGISAAAVRRLLTVFGPPEVIFGTSAARLGSILPAPLVARLLAPASAQLDGQIARTLEWASQPGCAVVTFCESAYPHALLAMGDAPPILYCRGDACLPNRALATAVAIVGSRRATPQGRENARHFARALGDAGVTVVSGLAAGIDAAAHEGAAQTAGGTCAVVGTGADIVYPARHGELAARIAERGLVISAFPIGTPPRPEHFPQRNRLIAALARCTVVVEAATQSGSLITARLAGELGRDVLAVPGSIHAPQSRGCHALIRDGAILATSPDDILEALGVEPPSTGAAGVVSEARAGALRPARRSNRRDAHDLGRTAAPVASADLAPPAGNASSPPGVHASMMSPAASAVLEALGYDPVSADALCERTGLPVAQVLAQLGRLELGGQVVRVPGGRFARLDGRQA</sequence>
<dbReference type="InterPro" id="IPR003488">
    <property type="entry name" value="DprA"/>
</dbReference>
<dbReference type="EMBL" id="CABPSC010000006">
    <property type="protein sequence ID" value="VVD96682.1"/>
    <property type="molecule type" value="Genomic_DNA"/>
</dbReference>
<evidence type="ECO:0000313" key="5">
    <source>
        <dbReference type="EMBL" id="VVD96682.1"/>
    </source>
</evidence>
<dbReference type="Proteomes" id="UP000367825">
    <property type="component" value="Unassembled WGS sequence"/>
</dbReference>
<gene>
    <name evidence="5" type="ORF">PNO31109_01897</name>
</gene>
<evidence type="ECO:0000313" key="6">
    <source>
        <dbReference type="Proteomes" id="UP000367825"/>
    </source>
</evidence>
<dbReference type="InterPro" id="IPR041614">
    <property type="entry name" value="DprA_WH"/>
</dbReference>
<proteinExistence type="inferred from homology"/>
<feature type="domain" description="DprA winged helix" evidence="4">
    <location>
        <begin position="451"/>
        <end position="501"/>
    </location>
</feature>
<protein>
    <submittedName>
        <fullName evidence="5">DNA protecting protein DprA</fullName>
    </submittedName>
</protein>
<reference evidence="5 6" key="1">
    <citation type="submission" date="2019-08" db="EMBL/GenBank/DDBJ databases">
        <authorList>
            <person name="Peeters C."/>
        </authorList>
    </citation>
    <scope>NUCLEOTIDE SEQUENCE [LARGE SCALE GENOMIC DNA]</scope>
    <source>
        <strain evidence="5 6">LMG 31109</strain>
    </source>
</reference>
<name>A0A5E4UAZ2_9BURK</name>
<dbReference type="GO" id="GO:0009294">
    <property type="term" value="P:DNA-mediated transformation"/>
    <property type="evidence" value="ECO:0007669"/>
    <property type="project" value="InterPro"/>
</dbReference>
<feature type="region of interest" description="Disordered" evidence="2">
    <location>
        <begin position="51"/>
        <end position="88"/>
    </location>
</feature>
<organism evidence="5 6">
    <name type="scientific">Pandoraea nosoerga</name>
    <dbReference type="NCBI Taxonomy" id="2508296"/>
    <lineage>
        <taxon>Bacteria</taxon>
        <taxon>Pseudomonadati</taxon>
        <taxon>Pseudomonadota</taxon>
        <taxon>Betaproteobacteria</taxon>
        <taxon>Burkholderiales</taxon>
        <taxon>Burkholderiaceae</taxon>
        <taxon>Pandoraea</taxon>
    </lineage>
</organism>
<keyword evidence="6" id="KW-1185">Reference proteome</keyword>
<dbReference type="PANTHER" id="PTHR43022:SF1">
    <property type="entry name" value="PROTEIN SMF"/>
    <property type="match status" value="1"/>
</dbReference>
<evidence type="ECO:0000256" key="2">
    <source>
        <dbReference type="SAM" id="MobiDB-lite"/>
    </source>
</evidence>
<accession>A0A5E4UAZ2</accession>